<dbReference type="SUPFAM" id="SSF51445">
    <property type="entry name" value="(Trans)glycosidases"/>
    <property type="match status" value="1"/>
</dbReference>
<dbReference type="EC" id="3.2.1.23" evidence="3"/>
<dbReference type="PROSITE" id="PS00608">
    <property type="entry name" value="GLYCOSYL_HYDROL_F2_2"/>
    <property type="match status" value="1"/>
</dbReference>
<proteinExistence type="inferred from homology"/>
<name>A0ABM9Q1J7_GLUAR</name>
<dbReference type="InterPro" id="IPR036156">
    <property type="entry name" value="Beta-gal/glucu_dom_sf"/>
</dbReference>
<dbReference type="InterPro" id="IPR011013">
    <property type="entry name" value="Gal_mutarotase_sf_dom"/>
</dbReference>
<dbReference type="InterPro" id="IPR050347">
    <property type="entry name" value="Bact_Beta-galactosidase"/>
</dbReference>
<evidence type="ECO:0000256" key="1">
    <source>
        <dbReference type="ARBA" id="ARBA00001412"/>
    </source>
</evidence>
<evidence type="ECO:0000256" key="6">
    <source>
        <dbReference type="ARBA" id="ARBA00023295"/>
    </source>
</evidence>
<comment type="catalytic activity">
    <reaction evidence="1">
        <text>Hydrolysis of terminal non-reducing beta-D-galactose residues in beta-D-galactosides.</text>
        <dbReference type="EC" id="3.2.1.23"/>
    </reaction>
</comment>
<protein>
    <recommendedName>
        <fullName evidence="4">Beta-galactosidase</fullName>
        <ecNumber evidence="3">3.2.1.23</ecNumber>
    </recommendedName>
    <alternativeName>
        <fullName evidence="7">Lactase</fullName>
    </alternativeName>
</protein>
<dbReference type="InterPro" id="IPR017853">
    <property type="entry name" value="GH"/>
</dbReference>
<reference evidence="11" key="1">
    <citation type="journal article" date="2010" name="PLoS ONE">
        <title>The Arthrobacter arilaitensis Re117 genome sequence reveals its genetic adaptation to the surface of cheese.</title>
        <authorList>
            <person name="Monnet C."/>
            <person name="Loux V."/>
            <person name="Gibrat J.F."/>
            <person name="Spinnler E."/>
            <person name="Barbe V."/>
            <person name="Vacherie B."/>
            <person name="Gavory F."/>
            <person name="Gourbeyre E."/>
            <person name="Siguier P."/>
            <person name="Chandler M."/>
            <person name="Elleuch R."/>
            <person name="Irlinger F."/>
            <person name="Vallaeys T."/>
        </authorList>
    </citation>
    <scope>NUCLEOTIDE SEQUENCE</scope>
    <source>
        <strain evidence="11">DSM 16368 / CIP 108037 / IAM 15318 / JCM 13566 / Re117</strain>
    </source>
</reference>
<dbReference type="InterPro" id="IPR032312">
    <property type="entry name" value="LacZ_4"/>
</dbReference>
<dbReference type="Pfam" id="PF02836">
    <property type="entry name" value="Glyco_hydro_2_C"/>
    <property type="match status" value="1"/>
</dbReference>
<dbReference type="Pfam" id="PF02837">
    <property type="entry name" value="Glyco_hydro_2_N"/>
    <property type="match status" value="1"/>
</dbReference>
<dbReference type="InterPro" id="IPR008979">
    <property type="entry name" value="Galactose-bd-like_sf"/>
</dbReference>
<dbReference type="GeneID" id="303186889"/>
<dbReference type="Pfam" id="PF02929">
    <property type="entry name" value="Bgal_small_N"/>
    <property type="match status" value="1"/>
</dbReference>
<feature type="region of interest" description="Disordered" evidence="8">
    <location>
        <begin position="778"/>
        <end position="807"/>
    </location>
</feature>
<sequence>MTSPTAYLSDTAPGGGRRLPATSWTHSDAPELSLDGQWKFRWLPGVPGTPGGRGLLPAGELPESMADAGYDDSSWDSIAVPGHWVLQADGAYGRPSYTNVQFPFPCDPPYPPDENPTGDYRRTFEVPQSWTSGMERLVLRFDGVESRYKVWVNGQMIGWGTGSRLAQEFDVSSAVAAGENTIVVRVHQFSASSYVEDQDQWWLPGIFRSVTLKARPHGSIDDLWIKTGYSSGTGIITPEIMAADDAFPLRFVVPELEIDEVWQSREDIREVEVPAVSPWSAERPKLYGATVSSTGETISLRLGFRTVRIAGDQFLVNDRKVVFNGVNRHETHPLLGRAFDEQFAREDLMLMKRFNVNAIRTSHYPPHPRLLDLADELGFWVILENDLETHGFERHGWQGNPSDDPAWRSAYLDRMERTFERDKNHPSIIMWSLGNESGTGANLAAMSAWIHARDSSRPVHYEGDYTGEYTDVYSRMYASFPEVQTIGEDRMTAPLLGCTTAEAARQRTRPFLLCEYAHAMGNGPGGLQRYADLVDRYPRLHGGFVWEWRDHGLQASTPDGKSFYAYGGDFGEELHDGTFVMDGLVLSDSTASPGLHEFKHVVAPIKFSLSSVDGHRVRLGIRNDRHSADSGDLAFSWRLEAAGRPVASAEFLVSGSDDALEAGETATVELALPYPLPAGENWLTVEARLAEDAAWAAAGHEVASAQWPIAAPSTAMPGPRPARLPSSADAGGASIPLDNGRMQLGAAVFAEGKLMELAGQPVHGPRLELFRAPTDNDRGAHFGSYNHSDPWQEDEHGVPGNGEPGPSNADLWTAAGLDRLKARVLSVATGPGRVQVATRYSAADQACSIRVDEQWSLDESGLWLRIDMVPSRGWTSVWPRFGVRFQLGKEVDSASWYGLGPHESYPDSRLAARVGRYSASIDDLPVEYARPQETGHRSDLRELELGVGGAPWLRIEAWPDGLDRRPGFTLSRHTAQQLAGAAHPHELPEPTNSWLYLDAAQHGVGSRACGPDVWPEDALRPEARSLLLRITGLTGNETSRSG</sequence>
<keyword evidence="5 10" id="KW-0378">Hydrolase</keyword>
<dbReference type="SMART" id="SM01038">
    <property type="entry name" value="Bgal_small_N"/>
    <property type="match status" value="1"/>
</dbReference>
<organism evidence="10 11">
    <name type="scientific">Glutamicibacter arilaitensis (strain DSM 16368 / CIP 108037 / IAM 15318 / JCM 13566 / NCIMB 14258 / Re117)</name>
    <name type="common">Arthrobacter arilaitensis</name>
    <dbReference type="NCBI Taxonomy" id="861360"/>
    <lineage>
        <taxon>Bacteria</taxon>
        <taxon>Bacillati</taxon>
        <taxon>Actinomycetota</taxon>
        <taxon>Actinomycetes</taxon>
        <taxon>Micrococcales</taxon>
        <taxon>Micrococcaceae</taxon>
        <taxon>Glutamicibacter</taxon>
    </lineage>
</organism>
<dbReference type="InterPro" id="IPR004199">
    <property type="entry name" value="B-gal_small/dom_5"/>
</dbReference>
<dbReference type="PRINTS" id="PR00132">
    <property type="entry name" value="GLHYDRLASE2"/>
</dbReference>
<evidence type="ECO:0000256" key="3">
    <source>
        <dbReference type="ARBA" id="ARBA00012756"/>
    </source>
</evidence>
<feature type="domain" description="Beta galactosidase small chain/" evidence="9">
    <location>
        <begin position="743"/>
        <end position="1031"/>
    </location>
</feature>
<comment type="similarity">
    <text evidence="2">Belongs to the glycosyl hydrolase 2 family.</text>
</comment>
<evidence type="ECO:0000313" key="11">
    <source>
        <dbReference type="Proteomes" id="UP000006878"/>
    </source>
</evidence>
<evidence type="ECO:0000313" key="10">
    <source>
        <dbReference type="EMBL" id="CBT77550.1"/>
    </source>
</evidence>
<evidence type="ECO:0000256" key="8">
    <source>
        <dbReference type="SAM" id="MobiDB-lite"/>
    </source>
</evidence>
<keyword evidence="6 10" id="KW-0326">Glycosidase</keyword>
<gene>
    <name evidence="10" type="primary">lacZ</name>
    <name evidence="10" type="ordered locus">AARI_33610</name>
</gene>
<dbReference type="Pfam" id="PF16353">
    <property type="entry name" value="LacZ_4"/>
    <property type="match status" value="1"/>
</dbReference>
<dbReference type="Proteomes" id="UP000006878">
    <property type="component" value="Chromosome"/>
</dbReference>
<dbReference type="InterPro" id="IPR006103">
    <property type="entry name" value="Glyco_hydro_2_cat"/>
</dbReference>
<dbReference type="GO" id="GO:0004565">
    <property type="term" value="F:beta-galactosidase activity"/>
    <property type="evidence" value="ECO:0007669"/>
    <property type="project" value="UniProtKB-EC"/>
</dbReference>
<keyword evidence="11" id="KW-1185">Reference proteome</keyword>
<dbReference type="EMBL" id="FQ311875">
    <property type="protein sequence ID" value="CBT77550.1"/>
    <property type="molecule type" value="Genomic_DNA"/>
</dbReference>
<dbReference type="Gene3D" id="2.60.40.10">
    <property type="entry name" value="Immunoglobulins"/>
    <property type="match status" value="2"/>
</dbReference>
<dbReference type="SUPFAM" id="SSF74650">
    <property type="entry name" value="Galactose mutarotase-like"/>
    <property type="match status" value="1"/>
</dbReference>
<dbReference type="InterPro" id="IPR014718">
    <property type="entry name" value="GH-type_carb-bd"/>
</dbReference>
<dbReference type="InterPro" id="IPR013783">
    <property type="entry name" value="Ig-like_fold"/>
</dbReference>
<evidence type="ECO:0000256" key="4">
    <source>
        <dbReference type="ARBA" id="ARBA00013303"/>
    </source>
</evidence>
<dbReference type="InterPro" id="IPR006104">
    <property type="entry name" value="Glyco_hydro_2_N"/>
</dbReference>
<dbReference type="PANTHER" id="PTHR46323">
    <property type="entry name" value="BETA-GALACTOSIDASE"/>
    <property type="match status" value="1"/>
</dbReference>
<dbReference type="InterPro" id="IPR023232">
    <property type="entry name" value="Glyco_hydro_2_AS"/>
</dbReference>
<dbReference type="RefSeq" id="WP_013350646.1">
    <property type="nucleotide sequence ID" value="NC_014550.1"/>
</dbReference>
<dbReference type="PROSITE" id="PS00719">
    <property type="entry name" value="GLYCOSYL_HYDROL_F2_1"/>
    <property type="match status" value="1"/>
</dbReference>
<evidence type="ECO:0000256" key="7">
    <source>
        <dbReference type="ARBA" id="ARBA00032230"/>
    </source>
</evidence>
<dbReference type="SUPFAM" id="SSF49303">
    <property type="entry name" value="beta-Galactosidase/glucuronidase domain"/>
    <property type="match status" value="2"/>
</dbReference>
<dbReference type="Gene3D" id="2.70.98.10">
    <property type="match status" value="1"/>
</dbReference>
<accession>A0ABM9Q1J7</accession>
<dbReference type="Gene3D" id="2.60.120.260">
    <property type="entry name" value="Galactose-binding domain-like"/>
    <property type="match status" value="1"/>
</dbReference>
<evidence type="ECO:0000256" key="2">
    <source>
        <dbReference type="ARBA" id="ARBA00007401"/>
    </source>
</evidence>
<evidence type="ECO:0000256" key="5">
    <source>
        <dbReference type="ARBA" id="ARBA00022801"/>
    </source>
</evidence>
<dbReference type="Gene3D" id="3.20.20.80">
    <property type="entry name" value="Glycosidases"/>
    <property type="match status" value="1"/>
</dbReference>
<reference evidence="11" key="2">
    <citation type="submission" date="2010-07" db="EMBL/GenBank/DDBJ databases">
        <title>Complete genome sequence of Arthrobacter arilaitensis (strain DSM 16368 / CIP 108037 / JCM 13566 / Re117).</title>
        <authorList>
            <person name="Genoscope."/>
        </authorList>
    </citation>
    <scope>NUCLEOTIDE SEQUENCE [LARGE SCALE GENOMIC DNA]</scope>
    <source>
        <strain evidence="11">DSM 16368 / CIP 108037 / IAM 15318 / JCM 13566 / Re117</strain>
    </source>
</reference>
<evidence type="ECO:0000259" key="9">
    <source>
        <dbReference type="SMART" id="SM01038"/>
    </source>
</evidence>
<feature type="region of interest" description="Disordered" evidence="8">
    <location>
        <begin position="1"/>
        <end position="24"/>
    </location>
</feature>
<dbReference type="PANTHER" id="PTHR46323:SF2">
    <property type="entry name" value="BETA-GALACTOSIDASE"/>
    <property type="match status" value="1"/>
</dbReference>
<dbReference type="InterPro" id="IPR023230">
    <property type="entry name" value="Glyco_hydro_2_CS"/>
</dbReference>
<dbReference type="SUPFAM" id="SSF49785">
    <property type="entry name" value="Galactose-binding domain-like"/>
    <property type="match status" value="1"/>
</dbReference>
<dbReference type="InterPro" id="IPR006101">
    <property type="entry name" value="Glyco_hydro_2"/>
</dbReference>